<name>A0ABP8E1P7_9MICO</name>
<dbReference type="Proteomes" id="UP001501594">
    <property type="component" value="Unassembled WGS sequence"/>
</dbReference>
<organism evidence="2 3">
    <name type="scientific">Frondihabitans peucedani</name>
    <dbReference type="NCBI Taxonomy" id="598626"/>
    <lineage>
        <taxon>Bacteria</taxon>
        <taxon>Bacillati</taxon>
        <taxon>Actinomycetota</taxon>
        <taxon>Actinomycetes</taxon>
        <taxon>Micrococcales</taxon>
        <taxon>Microbacteriaceae</taxon>
        <taxon>Frondihabitans</taxon>
    </lineage>
</organism>
<dbReference type="RefSeq" id="WP_344795085.1">
    <property type="nucleotide sequence ID" value="NZ_BAABAU010000001.1"/>
</dbReference>
<evidence type="ECO:0000313" key="3">
    <source>
        <dbReference type="Proteomes" id="UP001501594"/>
    </source>
</evidence>
<sequence>MPTVTPLSLLGGALRWRRAGERWSVANTRQLQAPDTIRVTSSSFDDGGAIPAAHAGDGVGGNESPALGWSGLPEATAQILLVIEDVDVPLPRPLLHTIALVDSSLDGLPEGGLDRENPAIRFVPAAFGRSGYQGPRALPGHGTHRYGFHVHALDRAVPPDVSLVDFAELLPWVDGQVLARGSLVGTQRR</sequence>
<dbReference type="CDD" id="cd00865">
    <property type="entry name" value="PEBP_bact_arch"/>
    <property type="match status" value="1"/>
</dbReference>
<dbReference type="Gene3D" id="3.90.280.10">
    <property type="entry name" value="PEBP-like"/>
    <property type="match status" value="1"/>
</dbReference>
<keyword evidence="2" id="KW-0649">Protein kinase inhibitor</keyword>
<protein>
    <submittedName>
        <fullName evidence="2">YbhB/YbcL family Raf kinase inhibitor-like protein</fullName>
    </submittedName>
</protein>
<comment type="similarity">
    <text evidence="1">Belongs to the UPF0098 family.</text>
</comment>
<reference evidence="3" key="1">
    <citation type="journal article" date="2019" name="Int. J. Syst. Evol. Microbiol.">
        <title>The Global Catalogue of Microorganisms (GCM) 10K type strain sequencing project: providing services to taxonomists for standard genome sequencing and annotation.</title>
        <authorList>
            <consortium name="The Broad Institute Genomics Platform"/>
            <consortium name="The Broad Institute Genome Sequencing Center for Infectious Disease"/>
            <person name="Wu L."/>
            <person name="Ma J."/>
        </authorList>
    </citation>
    <scope>NUCLEOTIDE SEQUENCE [LARGE SCALE GENOMIC DNA]</scope>
    <source>
        <strain evidence="3">JCM 17442</strain>
    </source>
</reference>
<evidence type="ECO:0000256" key="1">
    <source>
        <dbReference type="ARBA" id="ARBA00007120"/>
    </source>
</evidence>
<accession>A0ABP8E1P7</accession>
<dbReference type="EMBL" id="BAABAU010000001">
    <property type="protein sequence ID" value="GAA4266134.1"/>
    <property type="molecule type" value="Genomic_DNA"/>
</dbReference>
<dbReference type="InterPro" id="IPR008914">
    <property type="entry name" value="PEBP"/>
</dbReference>
<proteinExistence type="inferred from homology"/>
<evidence type="ECO:0000313" key="2">
    <source>
        <dbReference type="EMBL" id="GAA4266134.1"/>
    </source>
</evidence>
<dbReference type="InterPro" id="IPR036610">
    <property type="entry name" value="PEBP-like_sf"/>
</dbReference>
<dbReference type="SUPFAM" id="SSF49777">
    <property type="entry name" value="PEBP-like"/>
    <property type="match status" value="1"/>
</dbReference>
<dbReference type="Pfam" id="PF01161">
    <property type="entry name" value="PBP"/>
    <property type="match status" value="1"/>
</dbReference>
<dbReference type="InterPro" id="IPR005247">
    <property type="entry name" value="YbhB_YbcL/LppC-like"/>
</dbReference>
<gene>
    <name evidence="2" type="ORF">GCM10022256_17460</name>
</gene>
<comment type="caution">
    <text evidence="2">The sequence shown here is derived from an EMBL/GenBank/DDBJ whole genome shotgun (WGS) entry which is preliminary data.</text>
</comment>
<keyword evidence="3" id="KW-1185">Reference proteome</keyword>
<dbReference type="GO" id="GO:0004860">
    <property type="term" value="F:protein kinase inhibitor activity"/>
    <property type="evidence" value="ECO:0007669"/>
    <property type="project" value="UniProtKB-KW"/>
</dbReference>